<feature type="compositionally biased region" description="Low complexity" evidence="1">
    <location>
        <begin position="245"/>
        <end position="254"/>
    </location>
</feature>
<proteinExistence type="predicted"/>
<gene>
    <name evidence="3" type="ORF">AMON00008_LOCUS41388</name>
</gene>
<evidence type="ECO:0000256" key="1">
    <source>
        <dbReference type="SAM" id="MobiDB-lite"/>
    </source>
</evidence>
<feature type="compositionally biased region" description="Polar residues" evidence="1">
    <location>
        <begin position="160"/>
        <end position="174"/>
    </location>
</feature>
<feature type="domain" description="FCP1 homology" evidence="2">
    <location>
        <begin position="348"/>
        <end position="513"/>
    </location>
</feature>
<dbReference type="InterPro" id="IPR011948">
    <property type="entry name" value="Dullard_phosphatase"/>
</dbReference>
<name>A0A7S4RWB8_9DINO</name>
<dbReference type="InterPro" id="IPR050365">
    <property type="entry name" value="TIM50"/>
</dbReference>
<dbReference type="GO" id="GO:0016791">
    <property type="term" value="F:phosphatase activity"/>
    <property type="evidence" value="ECO:0007669"/>
    <property type="project" value="InterPro"/>
</dbReference>
<dbReference type="SUPFAM" id="SSF56784">
    <property type="entry name" value="HAD-like"/>
    <property type="match status" value="1"/>
</dbReference>
<accession>A0A7S4RWB8</accession>
<dbReference type="Pfam" id="PF03031">
    <property type="entry name" value="NIF"/>
    <property type="match status" value="1"/>
</dbReference>
<dbReference type="PANTHER" id="PTHR12210">
    <property type="entry name" value="DULLARD PROTEIN PHOSPHATASE"/>
    <property type="match status" value="1"/>
</dbReference>
<dbReference type="InterPro" id="IPR004274">
    <property type="entry name" value="FCP1_dom"/>
</dbReference>
<dbReference type="PROSITE" id="PS50969">
    <property type="entry name" value="FCP1"/>
    <property type="match status" value="1"/>
</dbReference>
<dbReference type="Gene3D" id="3.40.50.1000">
    <property type="entry name" value="HAD superfamily/HAD-like"/>
    <property type="match status" value="1"/>
</dbReference>
<dbReference type="InterPro" id="IPR036412">
    <property type="entry name" value="HAD-like_sf"/>
</dbReference>
<dbReference type="NCBIfam" id="TIGR02251">
    <property type="entry name" value="HIF-SF_euk"/>
    <property type="match status" value="1"/>
</dbReference>
<organism evidence="3">
    <name type="scientific">Alexandrium monilatum</name>
    <dbReference type="NCBI Taxonomy" id="311494"/>
    <lineage>
        <taxon>Eukaryota</taxon>
        <taxon>Sar</taxon>
        <taxon>Alveolata</taxon>
        <taxon>Dinophyceae</taxon>
        <taxon>Gonyaulacales</taxon>
        <taxon>Pyrocystaceae</taxon>
        <taxon>Alexandrium</taxon>
    </lineage>
</organism>
<dbReference type="SMART" id="SM00577">
    <property type="entry name" value="CPDc"/>
    <property type="match status" value="1"/>
</dbReference>
<dbReference type="AlphaFoldDB" id="A0A7S4RWB8"/>
<feature type="compositionally biased region" description="Low complexity" evidence="1">
    <location>
        <begin position="139"/>
        <end position="148"/>
    </location>
</feature>
<protein>
    <recommendedName>
        <fullName evidence="2">FCP1 homology domain-containing protein</fullName>
    </recommendedName>
</protein>
<feature type="region of interest" description="Disordered" evidence="1">
    <location>
        <begin position="26"/>
        <end position="255"/>
    </location>
</feature>
<evidence type="ECO:0000259" key="2">
    <source>
        <dbReference type="PROSITE" id="PS50969"/>
    </source>
</evidence>
<dbReference type="CDD" id="cd07521">
    <property type="entry name" value="HAD_FCP1-like"/>
    <property type="match status" value="1"/>
</dbReference>
<evidence type="ECO:0000313" key="3">
    <source>
        <dbReference type="EMBL" id="CAE4626904.1"/>
    </source>
</evidence>
<reference evidence="3" key="1">
    <citation type="submission" date="2021-01" db="EMBL/GenBank/DDBJ databases">
        <authorList>
            <person name="Corre E."/>
            <person name="Pelletier E."/>
            <person name="Niang G."/>
            <person name="Scheremetjew M."/>
            <person name="Finn R."/>
            <person name="Kale V."/>
            <person name="Holt S."/>
            <person name="Cochrane G."/>
            <person name="Meng A."/>
            <person name="Brown T."/>
            <person name="Cohen L."/>
        </authorList>
    </citation>
    <scope>NUCLEOTIDE SEQUENCE</scope>
    <source>
        <strain evidence="3">CCMP3105</strain>
    </source>
</reference>
<dbReference type="EMBL" id="HBNR01058820">
    <property type="protein sequence ID" value="CAE4626904.1"/>
    <property type="molecule type" value="Transcribed_RNA"/>
</dbReference>
<dbReference type="InterPro" id="IPR023214">
    <property type="entry name" value="HAD_sf"/>
</dbReference>
<sequence>MQHVLRPQASPQVASKMSKFVDARAPLSGRWETRGGSAVVPSSARTSPGTPRSEAWPRGTPQSLEVWTPGGYPQPLARRPLRPARPGAACPVGPLQSPSTPTLGGSSSSPATRWNLSLRPPAHSPGAGLRDNPRTPQKVPEVQAAAPDVADDTPPKGSKPSGQRRQPLSENSAFSAMGRSVGTHRKLPHRKPDSPVSRSPACKAKPEPLQDLTNLVHLRRNHSDVLHRPQKPSALQLQPGTPVGASAQAPAAAATPLQERPLLPSPSLMREPLPANTHARSSMPAPDPLLHDFAVVAQRYGAAAAARLAEDMPLSVRHALNFLKLLPCLPCTELGSDMKPLLPPRLAEEPPRPVLVLDLDETLVHCSREGKGRPQCQAEQAPDMVIEFEVTPATGSVYFRPFVHLFLEVAARSFEVVVFTASQQAYADKVINALDPKGLHIKHRLYRQHCTELRGAFFKELGLLGRPMGQCLLVDNSPISVACNADHGVLIRSWYGDRHDRELVDLLAVLQDLQLQGGDVSRYLSGRYGLREFFQAMRQGVTPP</sequence>
<feature type="compositionally biased region" description="Low complexity" evidence="1">
    <location>
        <begin position="97"/>
        <end position="110"/>
    </location>
</feature>